<accession>A0ABQ5HH58</accession>
<evidence type="ECO:0008006" key="3">
    <source>
        <dbReference type="Google" id="ProtNLM"/>
    </source>
</evidence>
<proteinExistence type="predicted"/>
<keyword evidence="2" id="KW-1185">Reference proteome</keyword>
<dbReference type="Proteomes" id="UP001151760">
    <property type="component" value="Unassembled WGS sequence"/>
</dbReference>
<name>A0ABQ5HH58_9ASTR</name>
<reference evidence="1" key="2">
    <citation type="submission" date="2022-01" db="EMBL/GenBank/DDBJ databases">
        <authorList>
            <person name="Yamashiro T."/>
            <person name="Shiraishi A."/>
            <person name="Satake H."/>
            <person name="Nakayama K."/>
        </authorList>
    </citation>
    <scope>NUCLEOTIDE SEQUENCE</scope>
</reference>
<organism evidence="1 2">
    <name type="scientific">Tanacetum coccineum</name>
    <dbReference type="NCBI Taxonomy" id="301880"/>
    <lineage>
        <taxon>Eukaryota</taxon>
        <taxon>Viridiplantae</taxon>
        <taxon>Streptophyta</taxon>
        <taxon>Embryophyta</taxon>
        <taxon>Tracheophyta</taxon>
        <taxon>Spermatophyta</taxon>
        <taxon>Magnoliopsida</taxon>
        <taxon>eudicotyledons</taxon>
        <taxon>Gunneridae</taxon>
        <taxon>Pentapetalae</taxon>
        <taxon>asterids</taxon>
        <taxon>campanulids</taxon>
        <taxon>Asterales</taxon>
        <taxon>Asteraceae</taxon>
        <taxon>Asteroideae</taxon>
        <taxon>Anthemideae</taxon>
        <taxon>Anthemidinae</taxon>
        <taxon>Tanacetum</taxon>
    </lineage>
</organism>
<protein>
    <recommendedName>
        <fullName evidence="3">Gag-Pol polyprotein</fullName>
    </recommendedName>
</protein>
<evidence type="ECO:0000313" key="1">
    <source>
        <dbReference type="EMBL" id="GJT86453.1"/>
    </source>
</evidence>
<dbReference type="EMBL" id="BQNB010019547">
    <property type="protein sequence ID" value="GJT86453.1"/>
    <property type="molecule type" value="Genomic_DNA"/>
</dbReference>
<reference evidence="1" key="1">
    <citation type="journal article" date="2022" name="Int. J. Mol. Sci.">
        <title>Draft Genome of Tanacetum Coccineum: Genomic Comparison of Closely Related Tanacetum-Family Plants.</title>
        <authorList>
            <person name="Yamashiro T."/>
            <person name="Shiraishi A."/>
            <person name="Nakayama K."/>
            <person name="Satake H."/>
        </authorList>
    </citation>
    <scope>NUCLEOTIDE SEQUENCE</scope>
</reference>
<sequence>MSTMVENVIAAGADNRPPMLEKSQYNSWQSHMKLYIRGKEHGKDLLDSVLHGSFKYGTVVVPDTSTTSESTRQRTYDDLTDKEKIREEYAKEIWDKVKLLIEGTELTLQEREAKLYNEFDRFTSKKGESIHSYYLRFAQLINDINIIEMIMQKLQVHTKFVNNLQRQHEVHANEVRMMRERILDPLALVANSYITPLYYNNYQTQYNQS</sequence>
<comment type="caution">
    <text evidence="1">The sequence shown here is derived from an EMBL/GenBank/DDBJ whole genome shotgun (WGS) entry which is preliminary data.</text>
</comment>
<gene>
    <name evidence="1" type="ORF">Tco_1068170</name>
</gene>
<evidence type="ECO:0000313" key="2">
    <source>
        <dbReference type="Proteomes" id="UP001151760"/>
    </source>
</evidence>